<evidence type="ECO:0000313" key="1">
    <source>
        <dbReference type="EMBL" id="QGZ16298.1"/>
    </source>
</evidence>
<accession>A0A6B9J690</accession>
<name>A0A6B9J690_9CAUD</name>
<sequence length="145" mass="15855">MAVGYKLIGKNRLIPRPTYPGRHREYAKVDQDNPFENGGVEMTYVPFDVIECVVQPMTGKAARDYTAQLMLEGGKQYDSFTVYSSIPLRGPVEGSTELSDQIFLPASNGVPTWFTVIKSDPYPSSGVARFRSFVVAVPAGTDGGI</sequence>
<gene>
    <name evidence="1" type="ORF">Hena1_01480</name>
</gene>
<protein>
    <submittedName>
        <fullName evidence="1">Uncharacterized protein</fullName>
    </submittedName>
</protein>
<dbReference type="Pfam" id="PF05521">
    <property type="entry name" value="Phage_HCP"/>
    <property type="match status" value="1"/>
</dbReference>
<dbReference type="Proteomes" id="UP000433183">
    <property type="component" value="Segment"/>
</dbReference>
<dbReference type="EMBL" id="MN732867">
    <property type="protein sequence ID" value="QGZ16298.1"/>
    <property type="molecule type" value="Genomic_DNA"/>
</dbReference>
<evidence type="ECO:0000313" key="2">
    <source>
        <dbReference type="Proteomes" id="UP000433183"/>
    </source>
</evidence>
<dbReference type="InterPro" id="IPR008767">
    <property type="entry name" value="Phage_SPP1_head-tail_adaptor"/>
</dbReference>
<proteinExistence type="predicted"/>
<keyword evidence="2" id="KW-1185">Reference proteome</keyword>
<organism evidence="1 2">
    <name type="scientific">Erwinia phage Hena1</name>
    <dbReference type="NCBI Taxonomy" id="2678601"/>
    <lineage>
        <taxon>Viruses</taxon>
        <taxon>Duplodnaviria</taxon>
        <taxon>Heunggongvirae</taxon>
        <taxon>Uroviricota</taxon>
        <taxon>Caudoviricetes</taxon>
        <taxon>Vequintavirinae</taxon>
        <taxon>Henunavirus</taxon>
        <taxon>Henunavirus hena1</taxon>
    </lineage>
</organism>
<reference evidence="1 2" key="1">
    <citation type="submission" date="2019-11" db="EMBL/GenBank/DDBJ databases">
        <title>Characterization of a new Erwinia amylovora bacteriophage.</title>
        <authorList>
            <person name="Valentovich L.N."/>
            <person name="Akhremchuk A.E."/>
            <person name="Besarab N.V."/>
            <person name="Lagonenko A.L."/>
        </authorList>
    </citation>
    <scope>NUCLEOTIDE SEQUENCE [LARGE SCALE GENOMIC DNA]</scope>
</reference>